<dbReference type="RefSeq" id="WP_302042702.1">
    <property type="nucleotide sequence ID" value="NZ_JAUKPO010000117.1"/>
</dbReference>
<dbReference type="SUPFAM" id="SSF53098">
    <property type="entry name" value="Ribonuclease H-like"/>
    <property type="match status" value="1"/>
</dbReference>
<organism evidence="2 3">
    <name type="scientific">Rhodocytophaga aerolata</name>
    <dbReference type="NCBI Taxonomy" id="455078"/>
    <lineage>
        <taxon>Bacteria</taxon>
        <taxon>Pseudomonadati</taxon>
        <taxon>Bacteroidota</taxon>
        <taxon>Cytophagia</taxon>
        <taxon>Cytophagales</taxon>
        <taxon>Rhodocytophagaceae</taxon>
        <taxon>Rhodocytophaga</taxon>
    </lineage>
</organism>
<evidence type="ECO:0000313" key="3">
    <source>
        <dbReference type="Proteomes" id="UP001168528"/>
    </source>
</evidence>
<sequence>TIKNEFYCRGFLSFPLAQEGIAKAIYAYNHLRPHASCDYLTPAQAHGKKGVLHKRWYNNTTKNYNLLNAI</sequence>
<dbReference type="InterPro" id="IPR001584">
    <property type="entry name" value="Integrase_cat-core"/>
</dbReference>
<proteinExistence type="predicted"/>
<comment type="caution">
    <text evidence="2">The sequence shown here is derived from an EMBL/GenBank/DDBJ whole genome shotgun (WGS) entry which is preliminary data.</text>
</comment>
<evidence type="ECO:0000313" key="2">
    <source>
        <dbReference type="EMBL" id="MDO1451907.1"/>
    </source>
</evidence>
<feature type="domain" description="Integrase catalytic" evidence="1">
    <location>
        <begin position="3"/>
        <end position="42"/>
    </location>
</feature>
<dbReference type="Pfam" id="PF13683">
    <property type="entry name" value="rve_3"/>
    <property type="match status" value="1"/>
</dbReference>
<evidence type="ECO:0000259" key="1">
    <source>
        <dbReference type="Pfam" id="PF13683"/>
    </source>
</evidence>
<keyword evidence="3" id="KW-1185">Reference proteome</keyword>
<name>A0ABT8RIG9_9BACT</name>
<protein>
    <submittedName>
        <fullName evidence="2">Integrase core domain-containing protein</fullName>
    </submittedName>
</protein>
<dbReference type="Proteomes" id="UP001168528">
    <property type="component" value="Unassembled WGS sequence"/>
</dbReference>
<dbReference type="InterPro" id="IPR012337">
    <property type="entry name" value="RNaseH-like_sf"/>
</dbReference>
<feature type="non-terminal residue" evidence="2">
    <location>
        <position position="1"/>
    </location>
</feature>
<reference evidence="2" key="1">
    <citation type="submission" date="2023-07" db="EMBL/GenBank/DDBJ databases">
        <title>The genome sequence of Rhodocytophaga aerolata KACC 12507.</title>
        <authorList>
            <person name="Zhang X."/>
        </authorList>
    </citation>
    <scope>NUCLEOTIDE SEQUENCE</scope>
    <source>
        <strain evidence="2">KACC 12507</strain>
    </source>
</reference>
<gene>
    <name evidence="2" type="ORF">Q0590_36900</name>
</gene>
<accession>A0ABT8RIG9</accession>
<dbReference type="EMBL" id="JAUKPO010000117">
    <property type="protein sequence ID" value="MDO1451907.1"/>
    <property type="molecule type" value="Genomic_DNA"/>
</dbReference>